<organism evidence="2 3">
    <name type="scientific">Streptomyces atriruber</name>
    <dbReference type="NCBI Taxonomy" id="545121"/>
    <lineage>
        <taxon>Bacteria</taxon>
        <taxon>Bacillati</taxon>
        <taxon>Actinomycetota</taxon>
        <taxon>Actinomycetes</taxon>
        <taxon>Kitasatosporales</taxon>
        <taxon>Streptomycetaceae</taxon>
        <taxon>Streptomyces</taxon>
    </lineage>
</organism>
<evidence type="ECO:0000313" key="2">
    <source>
        <dbReference type="EMBL" id="MEU6824136.1"/>
    </source>
</evidence>
<gene>
    <name evidence="2" type="ORF">ABZ921_26195</name>
</gene>
<dbReference type="RefSeq" id="WP_359353298.1">
    <property type="nucleotide sequence ID" value="NZ_JBEYXV010000014.1"/>
</dbReference>
<keyword evidence="3" id="KW-1185">Reference proteome</keyword>
<evidence type="ECO:0000313" key="3">
    <source>
        <dbReference type="Proteomes" id="UP001551176"/>
    </source>
</evidence>
<comment type="caution">
    <text evidence="2">The sequence shown here is derived from an EMBL/GenBank/DDBJ whole genome shotgun (WGS) entry which is preliminary data.</text>
</comment>
<dbReference type="InterPro" id="IPR045794">
    <property type="entry name" value="Trypco1"/>
</dbReference>
<feature type="domain" description="Trypsin-co-occurring" evidence="1">
    <location>
        <begin position="7"/>
        <end position="118"/>
    </location>
</feature>
<reference evidence="2 3" key="1">
    <citation type="submission" date="2024-06" db="EMBL/GenBank/DDBJ databases">
        <title>The Natural Products Discovery Center: Release of the First 8490 Sequenced Strains for Exploring Actinobacteria Biosynthetic Diversity.</title>
        <authorList>
            <person name="Kalkreuter E."/>
            <person name="Kautsar S.A."/>
            <person name="Yang D."/>
            <person name="Bader C.D."/>
            <person name="Teijaro C.N."/>
            <person name="Fluegel L."/>
            <person name="Davis C.M."/>
            <person name="Simpson J.R."/>
            <person name="Lauterbach L."/>
            <person name="Steele A.D."/>
            <person name="Gui C."/>
            <person name="Meng S."/>
            <person name="Li G."/>
            <person name="Viehrig K."/>
            <person name="Ye F."/>
            <person name="Su P."/>
            <person name="Kiefer A.F."/>
            <person name="Nichols A."/>
            <person name="Cepeda A.J."/>
            <person name="Yan W."/>
            <person name="Fan B."/>
            <person name="Jiang Y."/>
            <person name="Adhikari A."/>
            <person name="Zheng C.-J."/>
            <person name="Schuster L."/>
            <person name="Cowan T.M."/>
            <person name="Smanski M.J."/>
            <person name="Chevrette M.G."/>
            <person name="De Carvalho L.P.S."/>
            <person name="Shen B."/>
        </authorList>
    </citation>
    <scope>NUCLEOTIDE SEQUENCE [LARGE SCALE GENOMIC DNA]</scope>
    <source>
        <strain evidence="2 3">NPDC046838</strain>
    </source>
</reference>
<proteinExistence type="predicted"/>
<dbReference type="EMBL" id="JBEYXV010000014">
    <property type="protein sequence ID" value="MEU6824136.1"/>
    <property type="molecule type" value="Genomic_DNA"/>
</dbReference>
<accession>A0ABV3BT03</accession>
<name>A0ABV3BT03_9ACTN</name>
<sequence>MAEFIEIDLGNGKQVQAELVGDLPFQAVADAGEGGDVAFRRAAARAGDAVAMSLDHIRDTVRSMGRWAAETVHGDEAGDPDGFEMEFGLKLAVKSGRLVGVIAEAGSEASLTVRLSWDLASRRDPGTPTGGQS</sequence>
<dbReference type="Pfam" id="PF19493">
    <property type="entry name" value="Trypco1"/>
    <property type="match status" value="1"/>
</dbReference>
<dbReference type="NCBIfam" id="NF041216">
    <property type="entry name" value="CU044_2847_fam"/>
    <property type="match status" value="1"/>
</dbReference>
<dbReference type="Proteomes" id="UP001551176">
    <property type="component" value="Unassembled WGS sequence"/>
</dbReference>
<evidence type="ECO:0000259" key="1">
    <source>
        <dbReference type="Pfam" id="PF19493"/>
    </source>
</evidence>
<protein>
    <submittedName>
        <fullName evidence="2">CU044_2847 family protein</fullName>
    </submittedName>
</protein>